<evidence type="ECO:0000256" key="3">
    <source>
        <dbReference type="ARBA" id="ARBA00022692"/>
    </source>
</evidence>
<feature type="region of interest" description="Disordered" evidence="6">
    <location>
        <begin position="1"/>
        <end position="50"/>
    </location>
</feature>
<evidence type="ECO:0000256" key="7">
    <source>
        <dbReference type="SAM" id="Phobius"/>
    </source>
</evidence>
<reference evidence="9 10" key="1">
    <citation type="submission" date="2020-11" db="EMBL/GenBank/DDBJ databases">
        <title>Actinomyces sp. ZJ750.</title>
        <authorList>
            <person name="Zhou J."/>
        </authorList>
    </citation>
    <scope>NUCLEOTIDE SEQUENCE [LARGE SCALE GENOMIC DNA]</scope>
    <source>
        <strain evidence="9 10">ZJ750</strain>
    </source>
</reference>
<feature type="transmembrane region" description="Helical" evidence="7">
    <location>
        <begin position="446"/>
        <end position="467"/>
    </location>
</feature>
<evidence type="ECO:0000259" key="8">
    <source>
        <dbReference type="Pfam" id="PF03772"/>
    </source>
</evidence>
<evidence type="ECO:0000256" key="2">
    <source>
        <dbReference type="ARBA" id="ARBA00022475"/>
    </source>
</evidence>
<dbReference type="KEGG" id="arep:ID810_07445"/>
<sequence length="663" mass="68128">MSDPHDRPTPGRHGPASQGPHSPGATNQAGPGRSDPDRKRHLRRAPAPEPLDLRLAPAAVAAWTAAGWAVGHSARASALTALALAVAAAALVPATRRFRPARHRADPRPGADLPGGAARGSVAASALLVLLTAACVLAVTAAAQHARALDPLTHAASDGTEGTKGSASVLTATVVSSPRVIASNRSTTVLVELKVHEVNGQPSRASALVLGGAAWVDVPLGARVRVSGRAQATEPGDAQTAVIGRDAEVEVTGPPDGVLALVGRLREGLADAVGAPAAAPVETRRDRWPPGSRELVSGVALGDDHALPQRVREQMRAVSLTHLTAVSGQHVALVVGLALAALGPVPRRWRALIGALLLVALVVIVRPGGSVLRAAVMGAVMLAGVAVGRRSASVPALCAAVVLLVLLDPWASRSYGFALSVTATAGILLSARPLQTALSRRLPRWLAAALALPLVAQAACAPVLVMLQPQVGLWAVPANVLAAPPVPVATVSGLLAALTSPLSPGLARLLAWPALVSCAWLAVVARFCATLPGAILNWPGGVGGAVLLAAVEAAVGVLVSRRARRFLRQSLPLAGPSALVRRIASPPRGRLGPWPHPEPRAAPAVRPQDPPGTRSTSLPSSSSAPVRRSSRTGPWRDCWPRRARRTRRRRSPPLRRPPTSPTS</sequence>
<feature type="transmembrane region" description="Helical" evidence="7">
    <location>
        <begin position="473"/>
        <end position="498"/>
    </location>
</feature>
<keyword evidence="5 7" id="KW-0472">Membrane</keyword>
<evidence type="ECO:0000256" key="5">
    <source>
        <dbReference type="ARBA" id="ARBA00023136"/>
    </source>
</evidence>
<keyword evidence="3 7" id="KW-0812">Transmembrane</keyword>
<feature type="transmembrane region" description="Helical" evidence="7">
    <location>
        <begin position="349"/>
        <end position="365"/>
    </location>
</feature>
<comment type="subcellular location">
    <subcellularLocation>
        <location evidence="1">Cell membrane</location>
        <topology evidence="1">Multi-pass membrane protein</topology>
    </subcellularLocation>
</comment>
<feature type="transmembrane region" description="Helical" evidence="7">
    <location>
        <begin position="394"/>
        <end position="411"/>
    </location>
</feature>
<name>A0A7T0LJN2_9ACTO</name>
<evidence type="ECO:0000313" key="9">
    <source>
        <dbReference type="EMBL" id="QPL04631.1"/>
    </source>
</evidence>
<dbReference type="PANTHER" id="PTHR30619">
    <property type="entry name" value="DNA INTERNALIZATION/COMPETENCE PROTEIN COMEC/REC2"/>
    <property type="match status" value="1"/>
</dbReference>
<feature type="region of interest" description="Disordered" evidence="6">
    <location>
        <begin position="585"/>
        <end position="663"/>
    </location>
</feature>
<evidence type="ECO:0000256" key="1">
    <source>
        <dbReference type="ARBA" id="ARBA00004651"/>
    </source>
</evidence>
<dbReference type="GO" id="GO:0005886">
    <property type="term" value="C:plasma membrane"/>
    <property type="evidence" value="ECO:0007669"/>
    <property type="project" value="UniProtKB-SubCell"/>
</dbReference>
<dbReference type="EMBL" id="CP063989">
    <property type="protein sequence ID" value="QPL04631.1"/>
    <property type="molecule type" value="Genomic_DNA"/>
</dbReference>
<organism evidence="9 10">
    <name type="scientific">Actinomyces respiraculi</name>
    <dbReference type="NCBI Taxonomy" id="2744574"/>
    <lineage>
        <taxon>Bacteria</taxon>
        <taxon>Bacillati</taxon>
        <taxon>Actinomycetota</taxon>
        <taxon>Actinomycetes</taxon>
        <taxon>Actinomycetales</taxon>
        <taxon>Actinomycetaceae</taxon>
        <taxon>Actinomyces</taxon>
    </lineage>
</organism>
<feature type="domain" description="ComEC/Rec2-related protein" evidence="8">
    <location>
        <begin position="301"/>
        <end position="560"/>
    </location>
</feature>
<feature type="transmembrane region" description="Helical" evidence="7">
    <location>
        <begin position="541"/>
        <end position="559"/>
    </location>
</feature>
<keyword evidence="4 7" id="KW-1133">Transmembrane helix</keyword>
<proteinExistence type="predicted"/>
<evidence type="ECO:0000256" key="6">
    <source>
        <dbReference type="SAM" id="MobiDB-lite"/>
    </source>
</evidence>
<dbReference type="Proteomes" id="UP000594637">
    <property type="component" value="Chromosome"/>
</dbReference>
<evidence type="ECO:0000256" key="4">
    <source>
        <dbReference type="ARBA" id="ARBA00022989"/>
    </source>
</evidence>
<dbReference type="PANTHER" id="PTHR30619:SF7">
    <property type="entry name" value="BETA-LACTAMASE DOMAIN PROTEIN"/>
    <property type="match status" value="1"/>
</dbReference>
<keyword evidence="10" id="KW-1185">Reference proteome</keyword>
<dbReference type="AlphaFoldDB" id="A0A7T0LJN2"/>
<gene>
    <name evidence="9" type="ORF">ID810_07445</name>
</gene>
<keyword evidence="2" id="KW-1003">Cell membrane</keyword>
<feature type="compositionally biased region" description="Pro residues" evidence="6">
    <location>
        <begin position="654"/>
        <end position="663"/>
    </location>
</feature>
<feature type="compositionally biased region" description="Basic residues" evidence="6">
    <location>
        <begin position="641"/>
        <end position="653"/>
    </location>
</feature>
<dbReference type="NCBIfam" id="TIGR00360">
    <property type="entry name" value="ComEC_N-term"/>
    <property type="match status" value="1"/>
</dbReference>
<feature type="transmembrane region" description="Helical" evidence="7">
    <location>
        <begin position="510"/>
        <end position="535"/>
    </location>
</feature>
<dbReference type="InterPro" id="IPR052159">
    <property type="entry name" value="Competence_DNA_uptake"/>
</dbReference>
<dbReference type="InterPro" id="IPR004477">
    <property type="entry name" value="ComEC_N"/>
</dbReference>
<dbReference type="Pfam" id="PF03772">
    <property type="entry name" value="Competence"/>
    <property type="match status" value="1"/>
</dbReference>
<accession>A0A7T0LJN2</accession>
<feature type="transmembrane region" description="Helical" evidence="7">
    <location>
        <begin position="320"/>
        <end position="342"/>
    </location>
</feature>
<feature type="compositionally biased region" description="Low complexity" evidence="6">
    <location>
        <begin position="611"/>
        <end position="627"/>
    </location>
</feature>
<feature type="transmembrane region" description="Helical" evidence="7">
    <location>
        <begin position="76"/>
        <end position="94"/>
    </location>
</feature>
<protein>
    <submittedName>
        <fullName evidence="9">ComEC/Rec2 family competence protein</fullName>
    </submittedName>
</protein>
<evidence type="ECO:0000313" key="10">
    <source>
        <dbReference type="Proteomes" id="UP000594637"/>
    </source>
</evidence>
<feature type="transmembrane region" description="Helical" evidence="7">
    <location>
        <begin position="417"/>
        <end position="434"/>
    </location>
</feature>